<protein>
    <submittedName>
        <fullName evidence="2">ABC transporter permease</fullName>
    </submittedName>
</protein>
<feature type="transmembrane region" description="Helical" evidence="1">
    <location>
        <begin position="102"/>
        <end position="125"/>
    </location>
</feature>
<dbReference type="RefSeq" id="WP_185164316.1">
    <property type="nucleotide sequence ID" value="NZ_JACKWV010000016.1"/>
</dbReference>
<feature type="transmembrane region" description="Helical" evidence="1">
    <location>
        <begin position="51"/>
        <end position="71"/>
    </location>
</feature>
<dbReference type="Pfam" id="PF12730">
    <property type="entry name" value="ABC2_membrane_4"/>
    <property type="match status" value="1"/>
</dbReference>
<dbReference type="EMBL" id="JACKWY010000004">
    <property type="protein sequence ID" value="MBB6714841.1"/>
    <property type="molecule type" value="Genomic_DNA"/>
</dbReference>
<feature type="transmembrane region" description="Helical" evidence="1">
    <location>
        <begin position="221"/>
        <end position="242"/>
    </location>
</feature>
<gene>
    <name evidence="2" type="ORF">H7E68_08870</name>
</gene>
<feature type="transmembrane region" description="Helical" evidence="1">
    <location>
        <begin position="145"/>
        <end position="166"/>
    </location>
</feature>
<proteinExistence type="predicted"/>
<comment type="caution">
    <text evidence="2">The sequence shown here is derived from an EMBL/GenBank/DDBJ whole genome shotgun (WGS) entry which is preliminary data.</text>
</comment>
<dbReference type="AlphaFoldDB" id="A0A7X0VSQ2"/>
<evidence type="ECO:0000313" key="2">
    <source>
        <dbReference type="EMBL" id="MBB6714841.1"/>
    </source>
</evidence>
<evidence type="ECO:0000256" key="1">
    <source>
        <dbReference type="SAM" id="Phobius"/>
    </source>
</evidence>
<reference evidence="2 3" key="1">
    <citation type="submission" date="2020-08" db="EMBL/GenBank/DDBJ databases">
        <title>Clostridia isolated from Swiss meat.</title>
        <authorList>
            <person name="Wambui J."/>
            <person name="Stevens M.J.A."/>
            <person name="Stephan R."/>
        </authorList>
    </citation>
    <scope>NUCLEOTIDE SEQUENCE [LARGE SCALE GENOMIC DNA]</scope>
    <source>
        <strain evidence="2 3">CM001</strain>
    </source>
</reference>
<feature type="transmembrane region" description="Helical" evidence="1">
    <location>
        <begin position="17"/>
        <end position="39"/>
    </location>
</feature>
<keyword evidence="1" id="KW-0812">Transmembrane</keyword>
<accession>A0A7X0VSQ2</accession>
<dbReference type="PANTHER" id="PTHR37305">
    <property type="entry name" value="INTEGRAL MEMBRANE PROTEIN-RELATED"/>
    <property type="match status" value="1"/>
</dbReference>
<feature type="transmembrane region" description="Helical" evidence="1">
    <location>
        <begin position="173"/>
        <end position="195"/>
    </location>
</feature>
<name>A0A7X0VSQ2_9CLOT</name>
<keyword evidence="1" id="KW-1133">Transmembrane helix</keyword>
<evidence type="ECO:0000313" key="3">
    <source>
        <dbReference type="Proteomes" id="UP000585258"/>
    </source>
</evidence>
<sequence length="248" mass="27738">MINYIKAEIYRNFNRKYLWIATVIISILAILANVALLKIKTDMDLENSNKALAMLFNMVLTMPIFIVVIFVDCVTAEENKFDTVKNVITFGLSRTKLVLGKIITSTLLAIIVVIVAISVFIIAYATLIGLNDEMVVKFYELLRNILVVMPLWIACMCMATSISIVVKNSNVFVMIYLGIILLDGVVVKILETFVWSKFSILNDILIDYKIEAITVGQAEPLSAIVLGVIYIVLFTAVSVVCINKKEIK</sequence>
<dbReference type="Proteomes" id="UP000585258">
    <property type="component" value="Unassembled WGS sequence"/>
</dbReference>
<keyword evidence="1" id="KW-0472">Membrane</keyword>
<organism evidence="2 3">
    <name type="scientific">Clostridium gasigenes</name>
    <dbReference type="NCBI Taxonomy" id="94869"/>
    <lineage>
        <taxon>Bacteria</taxon>
        <taxon>Bacillati</taxon>
        <taxon>Bacillota</taxon>
        <taxon>Clostridia</taxon>
        <taxon>Eubacteriales</taxon>
        <taxon>Clostridiaceae</taxon>
        <taxon>Clostridium</taxon>
    </lineage>
</organism>
<dbReference type="PANTHER" id="PTHR37305:SF1">
    <property type="entry name" value="MEMBRANE PROTEIN"/>
    <property type="match status" value="1"/>
</dbReference>